<dbReference type="EMBL" id="CAJVPS010001138">
    <property type="protein sequence ID" value="CAG8525905.1"/>
    <property type="molecule type" value="Genomic_DNA"/>
</dbReference>
<gene>
    <name evidence="1" type="ORF">ALEPTO_LOCUS4701</name>
</gene>
<keyword evidence="2" id="KW-1185">Reference proteome</keyword>
<proteinExistence type="predicted"/>
<sequence>MTIEFEHPISLWNKEIVPNAKTWLKEGCPKLLTAENDEDTSYNTCKFQNFVTPDKKIRSNETPDI</sequence>
<evidence type="ECO:0000313" key="2">
    <source>
        <dbReference type="Proteomes" id="UP000789508"/>
    </source>
</evidence>
<dbReference type="AlphaFoldDB" id="A0A9N9ACW5"/>
<comment type="caution">
    <text evidence="1">The sequence shown here is derived from an EMBL/GenBank/DDBJ whole genome shotgun (WGS) entry which is preliminary data.</text>
</comment>
<protein>
    <submittedName>
        <fullName evidence="1">3217_t:CDS:1</fullName>
    </submittedName>
</protein>
<name>A0A9N9ACW5_9GLOM</name>
<accession>A0A9N9ACW5</accession>
<dbReference type="Proteomes" id="UP000789508">
    <property type="component" value="Unassembled WGS sequence"/>
</dbReference>
<organism evidence="1 2">
    <name type="scientific">Ambispora leptoticha</name>
    <dbReference type="NCBI Taxonomy" id="144679"/>
    <lineage>
        <taxon>Eukaryota</taxon>
        <taxon>Fungi</taxon>
        <taxon>Fungi incertae sedis</taxon>
        <taxon>Mucoromycota</taxon>
        <taxon>Glomeromycotina</taxon>
        <taxon>Glomeromycetes</taxon>
        <taxon>Archaeosporales</taxon>
        <taxon>Ambisporaceae</taxon>
        <taxon>Ambispora</taxon>
    </lineage>
</organism>
<reference evidence="1" key="1">
    <citation type="submission" date="2021-06" db="EMBL/GenBank/DDBJ databases">
        <authorList>
            <person name="Kallberg Y."/>
            <person name="Tangrot J."/>
            <person name="Rosling A."/>
        </authorList>
    </citation>
    <scope>NUCLEOTIDE SEQUENCE</scope>
    <source>
        <strain evidence="1">FL130A</strain>
    </source>
</reference>
<evidence type="ECO:0000313" key="1">
    <source>
        <dbReference type="EMBL" id="CAG8525905.1"/>
    </source>
</evidence>